<evidence type="ECO:0000259" key="2">
    <source>
        <dbReference type="Pfam" id="PF10073"/>
    </source>
</evidence>
<dbReference type="STRING" id="381.A8146_14490"/>
<dbReference type="AlphaFoldDB" id="A0A1A5IHZ9"/>
<proteinExistence type="inferred from homology"/>
<evidence type="ECO:0000256" key="1">
    <source>
        <dbReference type="HAMAP-Rule" id="MF_00797"/>
    </source>
</evidence>
<dbReference type="Proteomes" id="UP000093748">
    <property type="component" value="Unassembled WGS sequence"/>
</dbReference>
<feature type="domain" description="GapR-like DNA-binding" evidence="2">
    <location>
        <begin position="13"/>
        <end position="84"/>
    </location>
</feature>
<dbReference type="GeneID" id="66681480"/>
<dbReference type="RefSeq" id="WP_010912082.1">
    <property type="nucleotide sequence ID" value="NZ_LZTH01000015.1"/>
</dbReference>
<comment type="similarity">
    <text evidence="1">Belongs to the UPF0335 family.</text>
</comment>
<accession>A0A1A5IHZ9</accession>
<dbReference type="InterPro" id="IPR046367">
    <property type="entry name" value="GapR-like_DNA-bd"/>
</dbReference>
<dbReference type="NCBIfam" id="NF010247">
    <property type="entry name" value="PRK13694.1"/>
    <property type="match status" value="1"/>
</dbReference>
<dbReference type="EMBL" id="LZTJ01000001">
    <property type="protein sequence ID" value="OBP83141.1"/>
    <property type="molecule type" value="Genomic_DNA"/>
</dbReference>
<gene>
    <name evidence="3" type="ORF">BAE39_06455</name>
</gene>
<reference evidence="4" key="1">
    <citation type="submission" date="2016-06" db="EMBL/GenBank/DDBJ databases">
        <title>NZP2037 Pacbio-Illumina hybrid assembly.</title>
        <authorList>
            <person name="Ramsay J.P."/>
        </authorList>
    </citation>
    <scope>NUCLEOTIDE SEQUENCE [LARGE SCALE GENOMIC DNA]</scope>
    <source>
        <strain evidence="4">R7ANS::ICEMlSym2042</strain>
    </source>
</reference>
<comment type="caution">
    <text evidence="3">The sequence shown here is derived from an EMBL/GenBank/DDBJ whole genome shotgun (WGS) entry which is preliminary data.</text>
</comment>
<dbReference type="InterPro" id="IPR018753">
    <property type="entry name" value="GapR-like"/>
</dbReference>
<evidence type="ECO:0000313" key="4">
    <source>
        <dbReference type="Proteomes" id="UP000093748"/>
    </source>
</evidence>
<sequence length="86" mass="9697">MADDITETSQTVAAGQLRALIERIERLEEEKKTIADDIKEVFAEAKGTGFDTKAIRTIIRLRKKDQAERQEEDAILDLYMAALGMV</sequence>
<dbReference type="OrthoDB" id="9813793at2"/>
<protein>
    <recommendedName>
        <fullName evidence="1">UPF0335 protein BAE39_06455</fullName>
    </recommendedName>
</protein>
<organism evidence="3 4">
    <name type="scientific">Rhizobium loti</name>
    <name type="common">Mesorhizobium loti</name>
    <dbReference type="NCBI Taxonomy" id="381"/>
    <lineage>
        <taxon>Bacteria</taxon>
        <taxon>Pseudomonadati</taxon>
        <taxon>Pseudomonadota</taxon>
        <taxon>Alphaproteobacteria</taxon>
        <taxon>Hyphomicrobiales</taxon>
        <taxon>Phyllobacteriaceae</taxon>
        <taxon>Mesorhizobium</taxon>
    </lineage>
</organism>
<dbReference type="HAMAP" id="MF_00797">
    <property type="entry name" value="UPF0335"/>
    <property type="match status" value="1"/>
</dbReference>
<dbReference type="Pfam" id="PF10073">
    <property type="entry name" value="GapR_DNA-bd"/>
    <property type="match status" value="1"/>
</dbReference>
<dbReference type="GO" id="GO:0003677">
    <property type="term" value="F:DNA binding"/>
    <property type="evidence" value="ECO:0007669"/>
    <property type="project" value="InterPro"/>
</dbReference>
<evidence type="ECO:0000313" key="3">
    <source>
        <dbReference type="EMBL" id="OBP83141.1"/>
    </source>
</evidence>
<dbReference type="SMR" id="A0A1A5IHZ9"/>
<name>A0A1A5IHZ9_RHILI</name>
<dbReference type="eggNOG" id="COG3750">
    <property type="taxonomic scope" value="Bacteria"/>
</dbReference>